<evidence type="ECO:0000313" key="2">
    <source>
        <dbReference type="EMBL" id="KAA6398559.1"/>
    </source>
</evidence>
<dbReference type="PANTHER" id="PTHR44167:SF24">
    <property type="entry name" value="SERINE_THREONINE-PROTEIN KINASE CHK2"/>
    <property type="match status" value="1"/>
</dbReference>
<proteinExistence type="predicted"/>
<organism evidence="2 3">
    <name type="scientific">Streblomastix strix</name>
    <dbReference type="NCBI Taxonomy" id="222440"/>
    <lineage>
        <taxon>Eukaryota</taxon>
        <taxon>Metamonada</taxon>
        <taxon>Preaxostyla</taxon>
        <taxon>Oxymonadida</taxon>
        <taxon>Streblomastigidae</taxon>
        <taxon>Streblomastix</taxon>
    </lineage>
</organism>
<dbReference type="EMBL" id="SNRW01000931">
    <property type="protein sequence ID" value="KAA6398559.1"/>
    <property type="molecule type" value="Genomic_DNA"/>
</dbReference>
<dbReference type="SUPFAM" id="SSF56112">
    <property type="entry name" value="Protein kinase-like (PK-like)"/>
    <property type="match status" value="1"/>
</dbReference>
<dbReference type="AlphaFoldDB" id="A0A5J4WWD4"/>
<sequence length="295" mass="33991">MLTLSIIVKQPQIPFPSYTLRALMKQILEGMRAFHASGLVHRDIKSDNILLHCPPGSGRVYAKISDFGFAKKEDTVNQQTYVAGTIPFMAPELFKLPSIISQKVDMYAIGVIFYKLITHEYPVDQPNVKLQGKALWDMPKIERLQKFENDILWDLLSKLLEFDPIKRITAAEALQHPFFSSLQAFDDISPEQQDLALQAAAEELEGNENITQFDKDPTFIVSESTIKLFIQQYLISHPNQEELINNQNNQQKEEFQTIREIESYEKEMIKQDQIEKQTIELEIHPSQQVNDIIVD</sequence>
<dbReference type="InterPro" id="IPR000719">
    <property type="entry name" value="Prot_kinase_dom"/>
</dbReference>
<dbReference type="SMART" id="SM00220">
    <property type="entry name" value="S_TKc"/>
    <property type="match status" value="1"/>
</dbReference>
<dbReference type="Gene3D" id="1.10.510.10">
    <property type="entry name" value="Transferase(Phosphotransferase) domain 1"/>
    <property type="match status" value="1"/>
</dbReference>
<dbReference type="PANTHER" id="PTHR44167">
    <property type="entry name" value="OVARIAN-SPECIFIC SERINE/THREONINE-PROTEIN KINASE LOK-RELATED"/>
    <property type="match status" value="1"/>
</dbReference>
<dbReference type="InterPro" id="IPR011009">
    <property type="entry name" value="Kinase-like_dom_sf"/>
</dbReference>
<comment type="caution">
    <text evidence="2">The sequence shown here is derived from an EMBL/GenBank/DDBJ whole genome shotgun (WGS) entry which is preliminary data.</text>
</comment>
<dbReference type="InterPro" id="IPR008271">
    <property type="entry name" value="Ser/Thr_kinase_AS"/>
</dbReference>
<dbReference type="GO" id="GO:0004672">
    <property type="term" value="F:protein kinase activity"/>
    <property type="evidence" value="ECO:0007669"/>
    <property type="project" value="InterPro"/>
</dbReference>
<dbReference type="PROSITE" id="PS50011">
    <property type="entry name" value="PROTEIN_KINASE_DOM"/>
    <property type="match status" value="1"/>
</dbReference>
<evidence type="ECO:0000313" key="3">
    <source>
        <dbReference type="Proteomes" id="UP000324800"/>
    </source>
</evidence>
<gene>
    <name evidence="2" type="ORF">EZS28_005921</name>
</gene>
<dbReference type="Proteomes" id="UP000324800">
    <property type="component" value="Unassembled WGS sequence"/>
</dbReference>
<reference evidence="2 3" key="1">
    <citation type="submission" date="2019-03" db="EMBL/GenBank/DDBJ databases">
        <title>Single cell metagenomics reveals metabolic interactions within the superorganism composed of flagellate Streblomastix strix and complex community of Bacteroidetes bacteria on its surface.</title>
        <authorList>
            <person name="Treitli S.C."/>
            <person name="Kolisko M."/>
            <person name="Husnik F."/>
            <person name="Keeling P."/>
            <person name="Hampl V."/>
        </authorList>
    </citation>
    <scope>NUCLEOTIDE SEQUENCE [LARGE SCALE GENOMIC DNA]</scope>
    <source>
        <strain evidence="2">ST1C</strain>
    </source>
</reference>
<dbReference type="GO" id="GO:0005524">
    <property type="term" value="F:ATP binding"/>
    <property type="evidence" value="ECO:0007669"/>
    <property type="project" value="InterPro"/>
</dbReference>
<name>A0A5J4WWD4_9EUKA</name>
<dbReference type="Pfam" id="PF00069">
    <property type="entry name" value="Pkinase"/>
    <property type="match status" value="1"/>
</dbReference>
<evidence type="ECO:0000259" key="1">
    <source>
        <dbReference type="PROSITE" id="PS50011"/>
    </source>
</evidence>
<feature type="domain" description="Protein kinase" evidence="1">
    <location>
        <begin position="1"/>
        <end position="179"/>
    </location>
</feature>
<accession>A0A5J4WWD4</accession>
<protein>
    <recommendedName>
        <fullName evidence="1">Protein kinase domain-containing protein</fullName>
    </recommendedName>
</protein>
<dbReference type="PROSITE" id="PS00108">
    <property type="entry name" value="PROTEIN_KINASE_ST"/>
    <property type="match status" value="1"/>
</dbReference>